<evidence type="ECO:0000256" key="1">
    <source>
        <dbReference type="SAM" id="MobiDB-lite"/>
    </source>
</evidence>
<dbReference type="EMBL" id="AENY02000003">
    <property type="protein sequence ID" value="EKP94401.1"/>
    <property type="molecule type" value="Genomic_DNA"/>
</dbReference>
<dbReference type="HOGENOM" id="CLU_1642932_0_0_9"/>
<accession>K6QCU5</accession>
<sequence>MTGPDGRPRPGEGRGAPANQGGSQGGALHPGDPEGAASGPARVRPDGRRGRPVQPEAGAPERDDLTAAGAPASFTDDDRWIDELEDLADSQARAMGIRPQVEFEVPGLRVTADIGGEEPGRTAYGAPEATRPAPGEGGPATPPGAARRPGTRHGGAPGPRR</sequence>
<organism evidence="2 3">
    <name type="scientific">Thermaerobacter subterraneus DSM 13965</name>
    <dbReference type="NCBI Taxonomy" id="867903"/>
    <lineage>
        <taxon>Bacteria</taxon>
        <taxon>Bacillati</taxon>
        <taxon>Bacillota</taxon>
        <taxon>Clostridia</taxon>
        <taxon>Eubacteriales</taxon>
        <taxon>Clostridiales Family XVII. Incertae Sedis</taxon>
        <taxon>Thermaerobacter</taxon>
    </lineage>
</organism>
<reference evidence="2" key="1">
    <citation type="submission" date="2010-10" db="EMBL/GenBank/DDBJ databases">
        <authorList>
            <consortium name="US DOE Joint Genome Institute (JGI-PGF)"/>
            <person name="Lucas S."/>
            <person name="Copeland A."/>
            <person name="Lapidus A."/>
            <person name="Bruce D."/>
            <person name="Goodwin L."/>
            <person name="Pitluck S."/>
            <person name="Kyrpides N."/>
            <person name="Mavromatis K."/>
            <person name="Detter J.C."/>
            <person name="Han C."/>
            <person name="Land M."/>
            <person name="Hauser L."/>
            <person name="Markowitz V."/>
            <person name="Cheng J.-F."/>
            <person name="Hugenholtz P."/>
            <person name="Woyke T."/>
            <person name="Wu D."/>
            <person name="Pukall R."/>
            <person name="Wahrenburg C."/>
            <person name="Brambilla E."/>
            <person name="Klenk H.-P."/>
            <person name="Eisen J.A."/>
        </authorList>
    </citation>
    <scope>NUCLEOTIDE SEQUENCE [LARGE SCALE GENOMIC DNA]</scope>
    <source>
        <strain evidence="2">DSM 13965</strain>
    </source>
</reference>
<reference evidence="2" key="2">
    <citation type="submission" date="2012-10" db="EMBL/GenBank/DDBJ databases">
        <title>Improved high-quality draft of Thermaerobacter subterraneus C21, DSM 13965.</title>
        <authorList>
            <consortium name="DOE Joint Genome Institute"/>
            <person name="Eisen J."/>
            <person name="Huntemann M."/>
            <person name="Wei C.-L."/>
            <person name="Han J."/>
            <person name="Detter J.C."/>
            <person name="Han C."/>
            <person name="Tapia R."/>
            <person name="Chen A."/>
            <person name="Kyrpides N."/>
            <person name="Mavromatis K."/>
            <person name="Markowitz V."/>
            <person name="Szeto E."/>
            <person name="Ivanova N."/>
            <person name="Mikhailova N."/>
            <person name="Ovchinnikova G."/>
            <person name="Pagani I."/>
            <person name="Pati A."/>
            <person name="Goodwin L."/>
            <person name="Nordberg H.P."/>
            <person name="Cantor M.N."/>
            <person name="Hua S.X."/>
            <person name="Woyke T."/>
            <person name="Eisen J."/>
            <person name="Klenk H.-P."/>
        </authorList>
    </citation>
    <scope>NUCLEOTIDE SEQUENCE [LARGE SCALE GENOMIC DNA]</scope>
    <source>
        <strain evidence="2">DSM 13965</strain>
    </source>
</reference>
<proteinExistence type="predicted"/>
<dbReference type="RefSeq" id="WP_006904416.1">
    <property type="nucleotide sequence ID" value="NZ_JH976535.1"/>
</dbReference>
<dbReference type="Proteomes" id="UP000005710">
    <property type="component" value="Unassembled WGS sequence"/>
</dbReference>
<feature type="region of interest" description="Disordered" evidence="1">
    <location>
        <begin position="112"/>
        <end position="161"/>
    </location>
</feature>
<evidence type="ECO:0000313" key="3">
    <source>
        <dbReference type="Proteomes" id="UP000005710"/>
    </source>
</evidence>
<gene>
    <name evidence="2" type="ORF">ThesuDRAFT_02136</name>
</gene>
<protein>
    <submittedName>
        <fullName evidence="2">Uncharacterized protein</fullName>
    </submittedName>
</protein>
<feature type="compositionally biased region" description="Basic and acidic residues" evidence="1">
    <location>
        <begin position="1"/>
        <end position="12"/>
    </location>
</feature>
<feature type="compositionally biased region" description="Low complexity" evidence="1">
    <location>
        <begin position="125"/>
        <end position="134"/>
    </location>
</feature>
<evidence type="ECO:0000313" key="2">
    <source>
        <dbReference type="EMBL" id="EKP94401.1"/>
    </source>
</evidence>
<comment type="caution">
    <text evidence="2">The sequence shown here is derived from an EMBL/GenBank/DDBJ whole genome shotgun (WGS) entry which is preliminary data.</text>
</comment>
<feature type="compositionally biased region" description="Gly residues" evidence="1">
    <location>
        <begin position="152"/>
        <end position="161"/>
    </location>
</feature>
<feature type="region of interest" description="Disordered" evidence="1">
    <location>
        <begin position="1"/>
        <end position="79"/>
    </location>
</feature>
<keyword evidence="3" id="KW-1185">Reference proteome</keyword>
<dbReference type="AlphaFoldDB" id="K6QCU5"/>
<name>K6QCU5_9FIRM</name>